<dbReference type="PANTHER" id="PTHR15840">
    <property type="entry name" value="CGI-121 FAMILY MEMBER"/>
    <property type="match status" value="1"/>
</dbReference>
<proteinExistence type="inferred from homology"/>
<dbReference type="PANTHER" id="PTHR15840:SF10">
    <property type="entry name" value="EKC_KEOPS COMPLEX SUBUNIT TPRKB"/>
    <property type="match status" value="1"/>
</dbReference>
<dbReference type="GO" id="GO:0000408">
    <property type="term" value="C:EKC/KEOPS complex"/>
    <property type="evidence" value="ECO:0007669"/>
    <property type="project" value="TreeGrafter"/>
</dbReference>
<comment type="subcellular location">
    <subcellularLocation>
        <location evidence="1">Nucleus</location>
    </subcellularLocation>
</comment>
<evidence type="ECO:0000256" key="2">
    <source>
        <dbReference type="ARBA" id="ARBA00005546"/>
    </source>
</evidence>
<gene>
    <name evidence="9" type="ORF">FOB64_003613</name>
</gene>
<name>A0A8H6BX26_CANAX</name>
<keyword evidence="9" id="KW-0418">Kinase</keyword>
<dbReference type="Pfam" id="PF08617">
    <property type="entry name" value="CGI-121"/>
    <property type="match status" value="1"/>
</dbReference>
<dbReference type="GO" id="GO:0016301">
    <property type="term" value="F:kinase activity"/>
    <property type="evidence" value="ECO:0007669"/>
    <property type="project" value="UniProtKB-KW"/>
</dbReference>
<evidence type="ECO:0000256" key="3">
    <source>
        <dbReference type="ARBA" id="ARBA00015316"/>
    </source>
</evidence>
<keyword evidence="9" id="KW-0808">Transferase</keyword>
<dbReference type="SUPFAM" id="SSF143870">
    <property type="entry name" value="PF0523-like"/>
    <property type="match status" value="1"/>
</dbReference>
<comment type="function">
    <text evidence="7">Component of the EKC/KEOPS complex that is required for the formation of a threonylcarbamoyl group on adenosine at position 37 (t(6)A37) in tRNAs that read codons beginning with adenine. The complex is probably involved in the transfer of the threonylcarbamoyl moiety of threonylcarbamoyl-AMP (TC-AMP) to the N6 group of A37. CGI121 acts as an allosteric effector that regulates the t(6)A activity of the complex. The EKC/KEOPS complex also promotes both telomere uncapping and telomere elongation. The complex is required for efficient recruitment of transcriptional coactivators. CGI121 is not required for tRNA modification.</text>
</comment>
<evidence type="ECO:0000256" key="7">
    <source>
        <dbReference type="ARBA" id="ARBA00025043"/>
    </source>
</evidence>
<sequence length="203" mass="23374">MTSEVIKFPQFPEFTIHISLFINVSSENITTIKSNLISATDNDHNKYDYCFLNTKYIISKEHLFQSIYKSLLNYTSKLGLSTRNLKSEIIYNLSPINNVGDALKRFGISEDCPNCIVIKIINNNNKENSEETKISEKVTTDLKEIIDGELIELNDQYIFENFIDLAKFRKLYKLNDVVDLNKEDNLQGRLTRLAIGACILRGY</sequence>
<evidence type="ECO:0000256" key="8">
    <source>
        <dbReference type="RuleBase" id="RU004398"/>
    </source>
</evidence>
<reference evidence="9 10" key="1">
    <citation type="submission" date="2020-03" db="EMBL/GenBank/DDBJ databases">
        <title>FDA dAtabase for Regulatory Grade micrObial Sequences (FDA-ARGOS): Supporting development and validation of Infectious Disease Dx tests.</title>
        <authorList>
            <person name="Campos J."/>
            <person name="Goldberg B."/>
            <person name="Tallon L."/>
            <person name="Sadzewicz L."/>
            <person name="Vavikolanu K."/>
            <person name="Mehta A."/>
            <person name="Aluvathingal J."/>
            <person name="Nadendla S."/>
            <person name="Nandy P."/>
            <person name="Geyer C."/>
            <person name="Yan Y."/>
            <person name="Sichtig H."/>
        </authorList>
    </citation>
    <scope>NUCLEOTIDE SEQUENCE [LARGE SCALE GENOMIC DNA]</scope>
    <source>
        <strain evidence="9 10">FDAARGOS_656</strain>
    </source>
</reference>
<evidence type="ECO:0000313" key="10">
    <source>
        <dbReference type="Proteomes" id="UP000536275"/>
    </source>
</evidence>
<dbReference type="Gene3D" id="3.30.2380.10">
    <property type="entry name" value="CGI121/TPRKB"/>
    <property type="match status" value="1"/>
</dbReference>
<comment type="similarity">
    <text evidence="2 8">Belongs to the CGI121/TPRKB family.</text>
</comment>
<dbReference type="GO" id="GO:0005829">
    <property type="term" value="C:cytosol"/>
    <property type="evidence" value="ECO:0007669"/>
    <property type="project" value="TreeGrafter"/>
</dbReference>
<organism evidence="9 10">
    <name type="scientific">Candida albicans</name>
    <name type="common">Yeast</name>
    <dbReference type="NCBI Taxonomy" id="5476"/>
    <lineage>
        <taxon>Eukaryota</taxon>
        <taxon>Fungi</taxon>
        <taxon>Dikarya</taxon>
        <taxon>Ascomycota</taxon>
        <taxon>Saccharomycotina</taxon>
        <taxon>Pichiomycetes</taxon>
        <taxon>Debaryomycetaceae</taxon>
        <taxon>Candida/Lodderomyces clade</taxon>
        <taxon>Candida</taxon>
    </lineage>
</organism>
<dbReference type="Proteomes" id="UP000536275">
    <property type="component" value="Unassembled WGS sequence"/>
</dbReference>
<evidence type="ECO:0000256" key="4">
    <source>
        <dbReference type="ARBA" id="ARBA00016009"/>
    </source>
</evidence>
<keyword evidence="6 8" id="KW-0539">Nucleus</keyword>
<evidence type="ECO:0000256" key="6">
    <source>
        <dbReference type="ARBA" id="ARBA00023242"/>
    </source>
</evidence>
<comment type="caution">
    <text evidence="9">The sequence shown here is derived from an EMBL/GenBank/DDBJ whole genome shotgun (WGS) entry which is preliminary data.</text>
</comment>
<evidence type="ECO:0000256" key="5">
    <source>
        <dbReference type="ARBA" id="ARBA00022694"/>
    </source>
</evidence>
<dbReference type="SMR" id="A0A8H6BX26"/>
<evidence type="ECO:0000313" key="9">
    <source>
        <dbReference type="EMBL" id="KAF6068976.1"/>
    </source>
</evidence>
<dbReference type="GO" id="GO:0005634">
    <property type="term" value="C:nucleus"/>
    <property type="evidence" value="ECO:0007669"/>
    <property type="project" value="UniProtKB-SubCell"/>
</dbReference>
<dbReference type="GO" id="GO:0002949">
    <property type="term" value="P:tRNA threonylcarbamoyladenosine modification"/>
    <property type="evidence" value="ECO:0007669"/>
    <property type="project" value="TreeGrafter"/>
</dbReference>
<dbReference type="InterPro" id="IPR036504">
    <property type="entry name" value="CGI121/TPRKB_sf"/>
</dbReference>
<dbReference type="InterPro" id="IPR013926">
    <property type="entry name" value="CGI121/TPRKB"/>
</dbReference>
<dbReference type="AlphaFoldDB" id="A0A8H6BX26"/>
<keyword evidence="5" id="KW-0819">tRNA processing</keyword>
<dbReference type="OMA" id="IVCRMST"/>
<accession>A0A8H6BX26</accession>
<evidence type="ECO:0000256" key="1">
    <source>
        <dbReference type="ARBA" id="ARBA00004123"/>
    </source>
</evidence>
<dbReference type="EMBL" id="JABWAD010000049">
    <property type="protein sequence ID" value="KAF6068976.1"/>
    <property type="molecule type" value="Genomic_DNA"/>
</dbReference>
<protein>
    <recommendedName>
        <fullName evidence="4">EKC/KEOPS complex subunit CGI121</fullName>
    </recommendedName>
    <alternativeName>
        <fullName evidence="3">EKC/KEOPS complex subunit cgi121</fullName>
    </alternativeName>
</protein>